<dbReference type="InterPro" id="IPR006571">
    <property type="entry name" value="TLDc_dom"/>
</dbReference>
<gene>
    <name evidence="7" type="primary">OXR1</name>
    <name evidence="7" type="ORF">IWW39_004232</name>
</gene>
<evidence type="ECO:0000259" key="6">
    <source>
        <dbReference type="SMART" id="SM00584"/>
    </source>
</evidence>
<comment type="similarity">
    <text evidence="2">Belongs to the OXR1 family.</text>
</comment>
<comment type="subcellular location">
    <subcellularLocation>
        <location evidence="1">Mitochondrion</location>
    </subcellularLocation>
</comment>
<dbReference type="EMBL" id="JANBTX010000150">
    <property type="protein sequence ID" value="KAJ2685481.1"/>
    <property type="molecule type" value="Genomic_DNA"/>
</dbReference>
<evidence type="ECO:0000313" key="8">
    <source>
        <dbReference type="Proteomes" id="UP001151516"/>
    </source>
</evidence>
<organism evidence="7 8">
    <name type="scientific">Coemansia spiralis</name>
    <dbReference type="NCBI Taxonomy" id="417178"/>
    <lineage>
        <taxon>Eukaryota</taxon>
        <taxon>Fungi</taxon>
        <taxon>Fungi incertae sedis</taxon>
        <taxon>Zoopagomycota</taxon>
        <taxon>Kickxellomycotina</taxon>
        <taxon>Kickxellomycetes</taxon>
        <taxon>Kickxellales</taxon>
        <taxon>Kickxellaceae</taxon>
        <taxon>Coemansia</taxon>
    </lineage>
</organism>
<feature type="compositionally biased region" description="Low complexity" evidence="5">
    <location>
        <begin position="61"/>
        <end position="75"/>
    </location>
</feature>
<proteinExistence type="inferred from homology"/>
<dbReference type="PANTHER" id="PTHR23354">
    <property type="entry name" value="NUCLEOLAR PROTEIN 7/ESTROGEN RECEPTOR COACTIVATOR-RELATED"/>
    <property type="match status" value="1"/>
</dbReference>
<dbReference type="PANTHER" id="PTHR23354:SF62">
    <property type="entry name" value="MUSTARD, ISOFORM V"/>
    <property type="match status" value="1"/>
</dbReference>
<feature type="compositionally biased region" description="Basic and acidic residues" evidence="5">
    <location>
        <begin position="28"/>
        <end position="60"/>
    </location>
</feature>
<feature type="domain" description="TLDc" evidence="6">
    <location>
        <begin position="76"/>
        <end position="265"/>
    </location>
</feature>
<feature type="region of interest" description="Disordered" evidence="5">
    <location>
        <begin position="1"/>
        <end position="76"/>
    </location>
</feature>
<dbReference type="GO" id="GO:0005634">
    <property type="term" value="C:nucleus"/>
    <property type="evidence" value="ECO:0007669"/>
    <property type="project" value="TreeGrafter"/>
</dbReference>
<dbReference type="SMART" id="SM00584">
    <property type="entry name" value="TLDc"/>
    <property type="match status" value="1"/>
</dbReference>
<dbReference type="Proteomes" id="UP001151516">
    <property type="component" value="Unassembled WGS sequence"/>
</dbReference>
<dbReference type="GO" id="GO:0006979">
    <property type="term" value="P:response to oxidative stress"/>
    <property type="evidence" value="ECO:0007669"/>
    <property type="project" value="TreeGrafter"/>
</dbReference>
<evidence type="ECO:0000313" key="7">
    <source>
        <dbReference type="EMBL" id="KAJ2685481.1"/>
    </source>
</evidence>
<dbReference type="AlphaFoldDB" id="A0A9W8GGB3"/>
<name>A0A9W8GGB3_9FUNG</name>
<reference evidence="7" key="1">
    <citation type="submission" date="2022-07" db="EMBL/GenBank/DDBJ databases">
        <title>Phylogenomic reconstructions and comparative analyses of Kickxellomycotina fungi.</title>
        <authorList>
            <person name="Reynolds N.K."/>
            <person name="Stajich J.E."/>
            <person name="Barry K."/>
            <person name="Grigoriev I.V."/>
            <person name="Crous P."/>
            <person name="Smith M.E."/>
        </authorList>
    </citation>
    <scope>NUCLEOTIDE SEQUENCE</scope>
    <source>
        <strain evidence="7">CBS 109367</strain>
    </source>
</reference>
<feature type="compositionally biased region" description="Polar residues" evidence="5">
    <location>
        <begin position="124"/>
        <end position="133"/>
    </location>
</feature>
<comment type="caution">
    <text evidence="7">The sequence shown here is derived from an EMBL/GenBank/DDBJ whole genome shotgun (WGS) entry which is preliminary data.</text>
</comment>
<evidence type="ECO:0000256" key="5">
    <source>
        <dbReference type="SAM" id="MobiDB-lite"/>
    </source>
</evidence>
<dbReference type="GO" id="GO:0005739">
    <property type="term" value="C:mitochondrion"/>
    <property type="evidence" value="ECO:0007669"/>
    <property type="project" value="UniProtKB-SubCell"/>
</dbReference>
<protein>
    <recommendedName>
        <fullName evidence="4">Oxidation resistance protein 1</fullName>
    </recommendedName>
</protein>
<dbReference type="Pfam" id="PF07534">
    <property type="entry name" value="TLD"/>
    <property type="match status" value="1"/>
</dbReference>
<keyword evidence="8" id="KW-1185">Reference proteome</keyword>
<evidence type="ECO:0000256" key="4">
    <source>
        <dbReference type="ARBA" id="ARBA00040604"/>
    </source>
</evidence>
<feature type="region of interest" description="Disordered" evidence="5">
    <location>
        <begin position="124"/>
        <end position="148"/>
    </location>
</feature>
<evidence type="ECO:0000256" key="3">
    <source>
        <dbReference type="ARBA" id="ARBA00023128"/>
    </source>
</evidence>
<keyword evidence="3" id="KW-0496">Mitochondrion</keyword>
<accession>A0A9W8GGB3</accession>
<dbReference type="OrthoDB" id="26679at2759"/>
<sequence length="266" mass="28830">MSLRKYASTESDDSASARPRSLVSRLLDFGRGHSEHSSSGHSSEHGSGHESDDEHRRQDVSSDSSPQSEDQQASSKYLLTPSALAVSTARHTGAAATHGTSSDVSLVSEADTARATHEAMNTPITIPHSSTAPVTHGHQRPPIQLLGRKDDTPKVMTATIANEGSFLWKAFKSSPQSRKKDAVKGFKYTGENEYFVMCDPDFVAIGGGRGKFGLWMKSDFLHGYSARCPTFNNEPLGLDSAPAKSDNSDTQQEFVVGHFEIWAFNT</sequence>
<evidence type="ECO:0000256" key="1">
    <source>
        <dbReference type="ARBA" id="ARBA00004173"/>
    </source>
</evidence>
<evidence type="ECO:0000256" key="2">
    <source>
        <dbReference type="ARBA" id="ARBA00009540"/>
    </source>
</evidence>